<dbReference type="EMBL" id="SORI01000004">
    <property type="protein sequence ID" value="TDY61768.1"/>
    <property type="molecule type" value="Genomic_DNA"/>
</dbReference>
<sequence>MERGDEAMSLLDFGLIHVYMGEGKGKTTSALGLVVRMTGCGGKTAFIQFMKGWLYSEVRGLSFLPGVKLIQTGRPDYIYPGQIDPVDFAEAEKGLQAARQVLLSGCYDLVILDEINVALSFGLVPLAEVLELLKRKPLHVEVVLTGRNPPTELIEIADLVTDMAEVKHPYRKGILARKGIDC</sequence>
<dbReference type="GO" id="GO:0008817">
    <property type="term" value="F:corrinoid adenosyltransferase activity"/>
    <property type="evidence" value="ECO:0007669"/>
    <property type="project" value="InterPro"/>
</dbReference>
<name>A0A4R8M9U1_9BACT</name>
<dbReference type="SUPFAM" id="SSF52540">
    <property type="entry name" value="P-loop containing nucleoside triphosphate hydrolases"/>
    <property type="match status" value="1"/>
</dbReference>
<protein>
    <submittedName>
        <fullName evidence="1">Cob(I)yrinic acid a,c-diamide adenosyltransferase</fullName>
    </submittedName>
</protein>
<accession>A0A4R8M9U1</accession>
<comment type="caution">
    <text evidence="1">The sequence shown here is derived from an EMBL/GenBank/DDBJ whole genome shotgun (WGS) entry which is preliminary data.</text>
</comment>
<evidence type="ECO:0000313" key="2">
    <source>
        <dbReference type="Proteomes" id="UP000295066"/>
    </source>
</evidence>
<dbReference type="PIRSF" id="PIRSF015617">
    <property type="entry name" value="Adensltrnsf_CobA"/>
    <property type="match status" value="1"/>
</dbReference>
<dbReference type="Pfam" id="PF02572">
    <property type="entry name" value="CobA_CobO_BtuR"/>
    <property type="match status" value="1"/>
</dbReference>
<dbReference type="AlphaFoldDB" id="A0A4R8M9U1"/>
<keyword evidence="2" id="KW-1185">Reference proteome</keyword>
<dbReference type="Proteomes" id="UP000295066">
    <property type="component" value="Unassembled WGS sequence"/>
</dbReference>
<dbReference type="GO" id="GO:0005524">
    <property type="term" value="F:ATP binding"/>
    <property type="evidence" value="ECO:0007669"/>
    <property type="project" value="InterPro"/>
</dbReference>
<reference evidence="1 2" key="1">
    <citation type="submission" date="2019-03" db="EMBL/GenBank/DDBJ databases">
        <title>Genomic Encyclopedia of Type Strains, Phase IV (KMG-IV): sequencing the most valuable type-strain genomes for metagenomic binning, comparative biology and taxonomic classification.</title>
        <authorList>
            <person name="Goeker M."/>
        </authorList>
    </citation>
    <scope>NUCLEOTIDE SEQUENCE [LARGE SCALE GENOMIC DNA]</scope>
    <source>
        <strain evidence="1 2">DSM 25964</strain>
    </source>
</reference>
<dbReference type="InterPro" id="IPR027417">
    <property type="entry name" value="P-loop_NTPase"/>
</dbReference>
<dbReference type="GO" id="GO:0009236">
    <property type="term" value="P:cobalamin biosynthetic process"/>
    <property type="evidence" value="ECO:0007669"/>
    <property type="project" value="InterPro"/>
</dbReference>
<dbReference type="CDD" id="cd00561">
    <property type="entry name" value="CobA_ACA"/>
    <property type="match status" value="1"/>
</dbReference>
<dbReference type="PANTHER" id="PTHR46638">
    <property type="entry name" value="CORRINOID ADENOSYLTRANSFERASE"/>
    <property type="match status" value="1"/>
</dbReference>
<keyword evidence="1" id="KW-0808">Transferase</keyword>
<dbReference type="Gene3D" id="3.40.50.300">
    <property type="entry name" value="P-loop containing nucleotide triphosphate hydrolases"/>
    <property type="match status" value="1"/>
</dbReference>
<organism evidence="1 2">
    <name type="scientific">Aminivibrio pyruvatiphilus</name>
    <dbReference type="NCBI Taxonomy" id="1005740"/>
    <lineage>
        <taxon>Bacteria</taxon>
        <taxon>Thermotogati</taxon>
        <taxon>Synergistota</taxon>
        <taxon>Synergistia</taxon>
        <taxon>Synergistales</taxon>
        <taxon>Aminobacteriaceae</taxon>
        <taxon>Aminivibrio</taxon>
    </lineage>
</organism>
<evidence type="ECO:0000313" key="1">
    <source>
        <dbReference type="EMBL" id="TDY61768.1"/>
    </source>
</evidence>
<dbReference type="PANTHER" id="PTHR46638:SF1">
    <property type="entry name" value="CORRINOID ADENOSYLTRANSFERASE"/>
    <property type="match status" value="1"/>
</dbReference>
<proteinExistence type="predicted"/>
<gene>
    <name evidence="1" type="ORF">C8D99_1046</name>
</gene>
<dbReference type="InterPro" id="IPR003724">
    <property type="entry name" value="CblAdoTrfase_CobA"/>
</dbReference>